<dbReference type="Gene3D" id="2.60.40.1240">
    <property type="match status" value="1"/>
</dbReference>
<evidence type="ECO:0000313" key="5">
    <source>
        <dbReference type="EMBL" id="GGG62980.1"/>
    </source>
</evidence>
<keyword evidence="6" id="KW-1185">Reference proteome</keyword>
<keyword evidence="1 3" id="KW-0732">Signal</keyword>
<reference evidence="5" key="2">
    <citation type="submission" date="2020-09" db="EMBL/GenBank/DDBJ databases">
        <authorList>
            <person name="Sun Q."/>
            <person name="Zhou Y."/>
        </authorList>
    </citation>
    <scope>NUCLEOTIDE SEQUENCE</scope>
    <source>
        <strain evidence="5">CGMCC 1.12754</strain>
    </source>
</reference>
<evidence type="ECO:0000259" key="4">
    <source>
        <dbReference type="Pfam" id="PF11611"/>
    </source>
</evidence>
<dbReference type="EMBL" id="BMFR01000001">
    <property type="protein sequence ID" value="GGG62980.1"/>
    <property type="molecule type" value="Genomic_DNA"/>
</dbReference>
<dbReference type="RefSeq" id="WP_188453573.1">
    <property type="nucleotide sequence ID" value="NZ_BMFR01000001.1"/>
</dbReference>
<organism evidence="5 6">
    <name type="scientific">Virgibacillus oceani</name>
    <dbReference type="NCBI Taxonomy" id="1479511"/>
    <lineage>
        <taxon>Bacteria</taxon>
        <taxon>Bacillati</taxon>
        <taxon>Bacillota</taxon>
        <taxon>Bacilli</taxon>
        <taxon>Bacillales</taxon>
        <taxon>Bacillaceae</taxon>
        <taxon>Virgibacillus</taxon>
    </lineage>
</organism>
<evidence type="ECO:0000313" key="6">
    <source>
        <dbReference type="Proteomes" id="UP000622860"/>
    </source>
</evidence>
<protein>
    <recommendedName>
        <fullName evidence="4">DUF4352 domain-containing protein</fullName>
    </recommendedName>
</protein>
<dbReference type="InterPro" id="IPR029051">
    <property type="entry name" value="DUF4352"/>
</dbReference>
<feature type="chain" id="PRO_5039634023" description="DUF4352 domain-containing protein" evidence="3">
    <location>
        <begin position="24"/>
        <end position="200"/>
    </location>
</feature>
<feature type="domain" description="DUF4352" evidence="4">
    <location>
        <begin position="77"/>
        <end position="183"/>
    </location>
</feature>
<feature type="compositionally biased region" description="Polar residues" evidence="2">
    <location>
        <begin position="24"/>
        <end position="37"/>
    </location>
</feature>
<dbReference type="InterPro" id="IPR029050">
    <property type="entry name" value="Immunoprotect_excell_Ig-like"/>
</dbReference>
<sequence length="200" mass="22825">MKRLLILFLATSLVLVISGCSDNSVNENKTNQDTNETQSEDVNNNSDNESKSENEKKKIYQVGETAKIISGLYDFPYEVTVNSFELIRKEKDGINPKELYGGELEPEESIAIANVTIKNISDMPFIPNEKISAQFLMEGKASQNSFDQFFTERNEELKPGEEITGNLAYFKMYDSNEDFQLVYEFKDKQETKFLLPNPSK</sequence>
<dbReference type="PROSITE" id="PS51257">
    <property type="entry name" value="PROKAR_LIPOPROTEIN"/>
    <property type="match status" value="1"/>
</dbReference>
<proteinExistence type="predicted"/>
<dbReference type="Pfam" id="PF11611">
    <property type="entry name" value="DUF4352"/>
    <property type="match status" value="1"/>
</dbReference>
<comment type="caution">
    <text evidence="5">The sequence shown here is derived from an EMBL/GenBank/DDBJ whole genome shotgun (WGS) entry which is preliminary data.</text>
</comment>
<dbReference type="Proteomes" id="UP000622860">
    <property type="component" value="Unassembled WGS sequence"/>
</dbReference>
<feature type="region of interest" description="Disordered" evidence="2">
    <location>
        <begin position="24"/>
        <end position="56"/>
    </location>
</feature>
<accession>A0A917LX28</accession>
<evidence type="ECO:0000256" key="2">
    <source>
        <dbReference type="SAM" id="MobiDB-lite"/>
    </source>
</evidence>
<gene>
    <name evidence="5" type="ORF">GCM10011398_02960</name>
</gene>
<reference evidence="5" key="1">
    <citation type="journal article" date="2014" name="Int. J. Syst. Evol. Microbiol.">
        <title>Complete genome sequence of Corynebacterium casei LMG S-19264T (=DSM 44701T), isolated from a smear-ripened cheese.</title>
        <authorList>
            <consortium name="US DOE Joint Genome Institute (JGI-PGF)"/>
            <person name="Walter F."/>
            <person name="Albersmeier A."/>
            <person name="Kalinowski J."/>
            <person name="Ruckert C."/>
        </authorList>
    </citation>
    <scope>NUCLEOTIDE SEQUENCE</scope>
    <source>
        <strain evidence="5">CGMCC 1.12754</strain>
    </source>
</reference>
<name>A0A917LX28_9BACI</name>
<feature type="signal peptide" evidence="3">
    <location>
        <begin position="1"/>
        <end position="23"/>
    </location>
</feature>
<evidence type="ECO:0000256" key="3">
    <source>
        <dbReference type="SAM" id="SignalP"/>
    </source>
</evidence>
<evidence type="ECO:0000256" key="1">
    <source>
        <dbReference type="ARBA" id="ARBA00022729"/>
    </source>
</evidence>
<dbReference type="AlphaFoldDB" id="A0A917LX28"/>